<feature type="compositionally biased region" description="Polar residues" evidence="9">
    <location>
        <begin position="177"/>
        <end position="197"/>
    </location>
</feature>
<feature type="compositionally biased region" description="Basic and acidic residues" evidence="9">
    <location>
        <begin position="448"/>
        <end position="459"/>
    </location>
</feature>
<gene>
    <name evidence="12" type="ORF">Tb08.27P2.220</name>
</gene>
<dbReference type="EMBL" id="AC159427">
    <property type="protein sequence ID" value="AAX69990.1"/>
    <property type="molecule type" value="Genomic_DNA"/>
</dbReference>
<dbReference type="GO" id="GO:0098552">
    <property type="term" value="C:side of membrane"/>
    <property type="evidence" value="ECO:0007669"/>
    <property type="project" value="UniProtKB-KW"/>
</dbReference>
<feature type="domain" description="Trypanosome variant surface glycoprotein C-terminal" evidence="11">
    <location>
        <begin position="391"/>
        <end position="502"/>
    </location>
</feature>
<dbReference type="AlphaFoldDB" id="Q57WM9"/>
<protein>
    <submittedName>
        <fullName evidence="12">Variant surface glycoprotein (VSG), putative</fullName>
    </submittedName>
</protein>
<dbReference type="Pfam" id="PF00913">
    <property type="entry name" value="Trypan_glycop"/>
    <property type="match status" value="1"/>
</dbReference>
<evidence type="ECO:0000256" key="8">
    <source>
        <dbReference type="SAM" id="Coils"/>
    </source>
</evidence>
<feature type="coiled-coil region" evidence="8">
    <location>
        <begin position="270"/>
        <end position="337"/>
    </location>
</feature>
<dbReference type="InterPro" id="IPR001812">
    <property type="entry name" value="Trypano_VSG_A_N_dom"/>
</dbReference>
<evidence type="ECO:0000256" key="1">
    <source>
        <dbReference type="ARBA" id="ARBA00002523"/>
    </source>
</evidence>
<accession>Q57WM9</accession>
<feature type="region of interest" description="Disordered" evidence="9">
    <location>
        <begin position="174"/>
        <end position="199"/>
    </location>
</feature>
<evidence type="ECO:0000256" key="3">
    <source>
        <dbReference type="ARBA" id="ARBA00022475"/>
    </source>
</evidence>
<comment type="function">
    <text evidence="1">VSG forms a coat on the surface of the parasite. The trypanosome evades the immune response of the host by expressing a series of antigenically distinct VSGs from an estimated 1000 VSG genes.</text>
</comment>
<dbReference type="GO" id="GO:0042783">
    <property type="term" value="P:symbiont-mediated evasion of host immune response"/>
    <property type="evidence" value="ECO:0007669"/>
    <property type="project" value="InterPro"/>
</dbReference>
<keyword evidence="5" id="KW-0472">Membrane</keyword>
<keyword evidence="6" id="KW-0325">Glycoprotein</keyword>
<feature type="compositionally biased region" description="Polar residues" evidence="9">
    <location>
        <begin position="371"/>
        <end position="384"/>
    </location>
</feature>
<dbReference type="SUPFAM" id="SSF58087">
    <property type="entry name" value="Variant surface glycoprotein (N-terminal domain)"/>
    <property type="match status" value="1"/>
</dbReference>
<dbReference type="Pfam" id="PF10659">
    <property type="entry name" value="Trypan_glycop_C"/>
    <property type="match status" value="1"/>
</dbReference>
<keyword evidence="4" id="KW-0336">GPI-anchor</keyword>
<feature type="domain" description="Trypanosome variant surface glycoprotein A-type N-terminal" evidence="10">
    <location>
        <begin position="25"/>
        <end position="303"/>
    </location>
</feature>
<evidence type="ECO:0000256" key="9">
    <source>
        <dbReference type="SAM" id="MobiDB-lite"/>
    </source>
</evidence>
<evidence type="ECO:0000256" key="6">
    <source>
        <dbReference type="ARBA" id="ARBA00023180"/>
    </source>
</evidence>
<feature type="compositionally biased region" description="Basic and acidic residues" evidence="9">
    <location>
        <begin position="467"/>
        <end position="479"/>
    </location>
</feature>
<dbReference type="GO" id="GO:0005886">
    <property type="term" value="C:plasma membrane"/>
    <property type="evidence" value="ECO:0007669"/>
    <property type="project" value="UniProtKB-SubCell"/>
</dbReference>
<dbReference type="Gene3D" id="3.90.150.10">
    <property type="entry name" value="Variant Surface Glycoprotein, subunit A domain 1"/>
    <property type="match status" value="1"/>
</dbReference>
<proteinExistence type="predicted"/>
<evidence type="ECO:0000256" key="4">
    <source>
        <dbReference type="ARBA" id="ARBA00022622"/>
    </source>
</evidence>
<evidence type="ECO:0000259" key="10">
    <source>
        <dbReference type="Pfam" id="PF00913"/>
    </source>
</evidence>
<feature type="region of interest" description="Disordered" evidence="9">
    <location>
        <begin position="364"/>
        <end position="392"/>
    </location>
</feature>
<evidence type="ECO:0000256" key="7">
    <source>
        <dbReference type="ARBA" id="ARBA00023288"/>
    </source>
</evidence>
<keyword evidence="7" id="KW-0449">Lipoprotein</keyword>
<reference evidence="12" key="1">
    <citation type="submission" date="2005-04" db="EMBL/GenBank/DDBJ databases">
        <authorList>
            <person name="Ghedin E."/>
            <person name="Blandin G."/>
            <person name="Bartholomeu D."/>
            <person name="Caler E."/>
            <person name="Haas B."/>
            <person name="Hannick L."/>
            <person name="Shallom J."/>
            <person name="Hou L."/>
            <person name="Djikeng A."/>
            <person name="Feldblyum T."/>
            <person name="Hostetler J."/>
            <person name="Johnson J."/>
            <person name="Jones K."/>
            <person name="Koo H.L."/>
            <person name="Larkin C."/>
            <person name="Pai G."/>
            <person name="Peterson J."/>
            <person name="Khalak H.G."/>
            <person name="Salzberg S."/>
            <person name="Simpson A.J."/>
            <person name="Tallon L."/>
            <person name="Van Aken S."/>
            <person name="Wanless D."/>
            <person name="White O."/>
            <person name="Wortman J."/>
            <person name="Fraser C.M."/>
            <person name="El-Sayed N.M.A."/>
        </authorList>
    </citation>
    <scope>NUCLEOTIDE SEQUENCE</scope>
    <source>
        <strain evidence="12">GUTat10.1</strain>
    </source>
</reference>
<dbReference type="VEuPathDB" id="TriTrypDB:Tb08.27P2.220"/>
<evidence type="ECO:0000256" key="5">
    <source>
        <dbReference type="ARBA" id="ARBA00023136"/>
    </source>
</evidence>
<organism evidence="12">
    <name type="scientific">Trypanosoma brucei</name>
    <dbReference type="NCBI Taxonomy" id="5691"/>
    <lineage>
        <taxon>Eukaryota</taxon>
        <taxon>Discoba</taxon>
        <taxon>Euglenozoa</taxon>
        <taxon>Kinetoplastea</taxon>
        <taxon>Metakinetoplastina</taxon>
        <taxon>Trypanosomatida</taxon>
        <taxon>Trypanosomatidae</taxon>
        <taxon>Trypanosoma</taxon>
    </lineage>
</organism>
<sequence length="504" mass="54021">MTSMAEYISPSVRHLQASLRTAVAIVLIHGQTSTANNNAIKVTGFTSLCEMAGEFKKIASYVAYKAEQWQAEISELNHLQTDLQALRAAANSTENPIPPEIIIFVDKKRTEAAEALAKLAKPAAAAAATAGLAAGAIEQTVSVFYATNIGGSSSYCIATATGGHLNSNTGLEKCVDDSSNPQPIVTTSSQSEPNEAVSNDKFETSVHTSPQQTGANCDLSQTGGSGGYWSSAHKSATIKWAAGMLSVKSSALTTNPWTPIKASQDDAPLIKAAQQAIKELKQTIKRYPEDISNLKKLTESDKQQFVPITIDTKTLGYTETKQELTLKQDDLERLREALKVFRNSNKGGNKLSESRRDFLKATITRTRDQQTADNGNSCSHQQPPETKESDCEKHGTKTAEECKKLGCDHDAKNNKCKAKTGKDNTAAGTGGDGAPGAAATTGCAKHKNQPDCEKDKTGDKQNCAWRKGKDGETDEPEKEKCRNGSFLVNNKLVLMAAALVGFIF</sequence>
<keyword evidence="3" id="KW-1003">Cell membrane</keyword>
<evidence type="ECO:0000256" key="2">
    <source>
        <dbReference type="ARBA" id="ARBA00004609"/>
    </source>
</evidence>
<name>Q57WM9_9TRYP</name>
<evidence type="ECO:0000259" key="11">
    <source>
        <dbReference type="Pfam" id="PF10659"/>
    </source>
</evidence>
<dbReference type="InterPro" id="IPR019609">
    <property type="entry name" value="Variant_surf_glycoprt_trypan_C"/>
</dbReference>
<comment type="subcellular location">
    <subcellularLocation>
        <location evidence="2">Cell membrane</location>
        <topology evidence="2">Lipid-anchor</topology>
        <topology evidence="2">GPI-anchor</topology>
    </subcellularLocation>
</comment>
<feature type="region of interest" description="Disordered" evidence="9">
    <location>
        <begin position="418"/>
        <end position="479"/>
    </location>
</feature>
<keyword evidence="8" id="KW-0175">Coiled coil</keyword>
<dbReference type="VEuPathDB" id="TriTrypDB:Tb427_000209100"/>
<evidence type="ECO:0000313" key="12">
    <source>
        <dbReference type="EMBL" id="AAX69990.1"/>
    </source>
</evidence>